<dbReference type="InterPro" id="IPR017946">
    <property type="entry name" value="PLC-like_Pdiesterase_TIM-brl"/>
</dbReference>
<proteinExistence type="predicted"/>
<evidence type="ECO:0008006" key="3">
    <source>
        <dbReference type="Google" id="ProtNLM"/>
    </source>
</evidence>
<dbReference type="InterPro" id="IPR051922">
    <property type="entry name" value="Bact_Sporulation_Assoc"/>
</dbReference>
<dbReference type="Proteomes" id="UP000317863">
    <property type="component" value="Unassembled WGS sequence"/>
</dbReference>
<gene>
    <name evidence="1" type="ORF">EXD82_07880</name>
</gene>
<dbReference type="GO" id="GO:0008081">
    <property type="term" value="F:phosphoric diester hydrolase activity"/>
    <property type="evidence" value="ECO:0007669"/>
    <property type="project" value="InterPro"/>
</dbReference>
<keyword evidence="2" id="KW-1185">Reference proteome</keyword>
<comment type="caution">
    <text evidence="1">The sequence shown here is derived from an EMBL/GenBank/DDBJ whole genome shotgun (WGS) entry which is preliminary data.</text>
</comment>
<dbReference type="CDD" id="cd08583">
    <property type="entry name" value="PI-PLCc_GDPD_SF_unchar1"/>
    <property type="match status" value="1"/>
</dbReference>
<dbReference type="AlphaFoldDB" id="A0A544QU62"/>
<name>A0A544QU62_9FIRM</name>
<dbReference type="Pfam" id="PF04122">
    <property type="entry name" value="CW_binding_2"/>
    <property type="match status" value="3"/>
</dbReference>
<dbReference type="PANTHER" id="PTHR30032:SF8">
    <property type="entry name" value="GERMINATION-SPECIFIC N-ACETYLMURAMOYL-L-ALANINE AMIDASE"/>
    <property type="match status" value="1"/>
</dbReference>
<dbReference type="PANTHER" id="PTHR30032">
    <property type="entry name" value="N-ACETYLMURAMOYL-L-ALANINE AMIDASE-RELATED"/>
    <property type="match status" value="1"/>
</dbReference>
<dbReference type="GO" id="GO:0006629">
    <property type="term" value="P:lipid metabolic process"/>
    <property type="evidence" value="ECO:0007669"/>
    <property type="project" value="InterPro"/>
</dbReference>
<sequence length="556" mass="62432">MREKLIYIVAFTLIFIFPLTSNTEALSKIEKIAGKNIYEVSANIASRKTYNSAVVVNMDNSVADALSASALSGKLDGVILPVSKNSIPNETLNKLSGLKKIYIIGLENAVSENVEKELSKYATVKRIGGDDRYETSLKVANELKNISGTQPQNIIYANGKTGEADVVSISSISYRDSSPILLTNGKTINSEMKEFSQKAKNIYAIGGEKVIPESLYRNIGATERIRGNTRFETNEKIIDKFYSTKPKEYHIVNASDYKTAIVLSSISDESPIALVEDNTKATVIKSAEKLISAGTISENEISRAVSIAGGIENYDYSWTSKNYIAHAMGGIDGKAYTNSYEAMEYNYKRGHRVFEADIINGGYGDFLVWHSFDSDTMKEMNLPEKYSTNRPDAEEFKKLKPYGKYTTMVPSDIFKYMSSHRDMYLVIDLKSKSEYDTTMRYSSLISQAKKYGVIDRIIPQAYSKESYNQIMKLYSFESVIFTCYNLNTIDVNDITNFCIQNGIDVITVDGSKYSTALVNRCKEYGIKLYMNTYNDIKEVNKYKSKGVYGFYTDFLV</sequence>
<evidence type="ECO:0000313" key="2">
    <source>
        <dbReference type="Proteomes" id="UP000317863"/>
    </source>
</evidence>
<accession>A0A544QU62</accession>
<dbReference type="InterPro" id="IPR007253">
    <property type="entry name" value="Cell_wall-bd_2"/>
</dbReference>
<dbReference type="RefSeq" id="WP_142536364.1">
    <property type="nucleotide sequence ID" value="NZ_SGJB01000013.1"/>
</dbReference>
<dbReference type="OrthoDB" id="3268660at2"/>
<reference evidence="1 2" key="1">
    <citation type="submission" date="2019-02" db="EMBL/GenBank/DDBJ databases">
        <title>Peptostreptococcaceae bacterium ZHW00191 nov., a new bacterium isolated from the human gut.</title>
        <authorList>
            <person name="Zhou H.-W."/>
            <person name="Chen X.-J."/>
        </authorList>
    </citation>
    <scope>NUCLEOTIDE SEQUENCE [LARGE SCALE GENOMIC DNA]</scope>
    <source>
        <strain evidence="1 2">ZHW00191</strain>
    </source>
</reference>
<evidence type="ECO:0000313" key="1">
    <source>
        <dbReference type="EMBL" id="TQQ84243.1"/>
    </source>
</evidence>
<organism evidence="1 2">
    <name type="scientific">Peptacetobacter hominis</name>
    <dbReference type="NCBI Taxonomy" id="2743610"/>
    <lineage>
        <taxon>Bacteria</taxon>
        <taxon>Bacillati</taxon>
        <taxon>Bacillota</taxon>
        <taxon>Clostridia</taxon>
        <taxon>Peptostreptococcales</taxon>
        <taxon>Peptostreptococcaceae</taxon>
        <taxon>Peptacetobacter</taxon>
    </lineage>
</organism>
<dbReference type="SUPFAM" id="SSF51695">
    <property type="entry name" value="PLC-like phosphodiesterases"/>
    <property type="match status" value="1"/>
</dbReference>
<protein>
    <recommendedName>
        <fullName evidence="3">Cell wall-binding repeat-containing protein</fullName>
    </recommendedName>
</protein>
<dbReference type="Gene3D" id="3.20.20.190">
    <property type="entry name" value="Phosphatidylinositol (PI) phosphodiesterase"/>
    <property type="match status" value="1"/>
</dbReference>
<dbReference type="Gene3D" id="3.40.50.12090">
    <property type="match status" value="2"/>
</dbReference>
<dbReference type="EMBL" id="SGJB01000013">
    <property type="protein sequence ID" value="TQQ84243.1"/>
    <property type="molecule type" value="Genomic_DNA"/>
</dbReference>